<evidence type="ECO:0000256" key="3">
    <source>
        <dbReference type="ARBA" id="ARBA00023015"/>
    </source>
</evidence>
<comment type="caution">
    <text evidence="7">The sequence shown here is derived from an EMBL/GenBank/DDBJ whole genome shotgun (WGS) entry which is preliminary data.</text>
</comment>
<name>A0A9P8Y0B8_9PEZI</name>
<dbReference type="GeneID" id="70191561"/>
<evidence type="ECO:0000256" key="4">
    <source>
        <dbReference type="ARBA" id="ARBA00023163"/>
    </source>
</evidence>
<dbReference type="GO" id="GO:0006351">
    <property type="term" value="P:DNA-templated transcription"/>
    <property type="evidence" value="ECO:0007669"/>
    <property type="project" value="InterPro"/>
</dbReference>
<dbReference type="OrthoDB" id="2399539at2759"/>
<dbReference type="InterPro" id="IPR007219">
    <property type="entry name" value="XnlR_reg_dom"/>
</dbReference>
<accession>A0A9P8Y0B8</accession>
<feature type="non-terminal residue" evidence="7">
    <location>
        <position position="415"/>
    </location>
</feature>
<dbReference type="PANTHER" id="PTHR47338:SF5">
    <property type="entry name" value="ZN(II)2CYS6 TRANSCRIPTION FACTOR (EUROFUNG)"/>
    <property type="match status" value="1"/>
</dbReference>
<evidence type="ECO:0000256" key="2">
    <source>
        <dbReference type="ARBA" id="ARBA00022723"/>
    </source>
</evidence>
<dbReference type="EMBL" id="JAGTJQ010000008">
    <property type="protein sequence ID" value="KAH7025681.1"/>
    <property type="molecule type" value="Genomic_DNA"/>
</dbReference>
<comment type="subcellular location">
    <subcellularLocation>
        <location evidence="1">Nucleus</location>
    </subcellularLocation>
</comment>
<gene>
    <name evidence="7" type="ORF">B0I36DRAFT_413931</name>
</gene>
<evidence type="ECO:0000256" key="5">
    <source>
        <dbReference type="ARBA" id="ARBA00023242"/>
    </source>
</evidence>
<dbReference type="AlphaFoldDB" id="A0A9P8Y0B8"/>
<dbReference type="GO" id="GO:0003677">
    <property type="term" value="F:DNA binding"/>
    <property type="evidence" value="ECO:0007669"/>
    <property type="project" value="InterPro"/>
</dbReference>
<keyword evidence="2" id="KW-0479">Metal-binding</keyword>
<dbReference type="RefSeq" id="XP_046008898.1">
    <property type="nucleotide sequence ID" value="XM_046162015.1"/>
</dbReference>
<dbReference type="PANTHER" id="PTHR47338">
    <property type="entry name" value="ZN(II)2CYS6 TRANSCRIPTION FACTOR (EUROFUNG)-RELATED"/>
    <property type="match status" value="1"/>
</dbReference>
<feature type="domain" description="Xylanolytic transcriptional activator regulatory" evidence="6">
    <location>
        <begin position="91"/>
        <end position="169"/>
    </location>
</feature>
<protein>
    <recommendedName>
        <fullName evidence="6">Xylanolytic transcriptional activator regulatory domain-containing protein</fullName>
    </recommendedName>
</protein>
<organism evidence="7 8">
    <name type="scientific">Microdochium trichocladiopsis</name>
    <dbReference type="NCBI Taxonomy" id="1682393"/>
    <lineage>
        <taxon>Eukaryota</taxon>
        <taxon>Fungi</taxon>
        <taxon>Dikarya</taxon>
        <taxon>Ascomycota</taxon>
        <taxon>Pezizomycotina</taxon>
        <taxon>Sordariomycetes</taxon>
        <taxon>Xylariomycetidae</taxon>
        <taxon>Xylariales</taxon>
        <taxon>Microdochiaceae</taxon>
        <taxon>Microdochium</taxon>
    </lineage>
</organism>
<evidence type="ECO:0000259" key="6">
    <source>
        <dbReference type="SMART" id="SM00906"/>
    </source>
</evidence>
<sequence length="415" mass="47233">GFISKTLFLEQLDTNRESLNVFLLVSMLAISARFTPALCRRFRDGKTASEFFTDIAQVLVAEEMWKTTLENTQAFFLLGLADWGQGARDRSAICMGIAVRMAGVLRLHREETFALPPDAPADQVVKSESGRRTFWIIQNHDNLYTQEHLPTSFSKEDITTLLPCDESDFAFGRIPPTRGALPGTPPSLSDPSLVWSPQRSLFATLIQVHDLWGMIARDVHPARTKDAEPIWIPESSYSRKAKALEEWESRMPPQHRWSVWNLRGFKAENLDLAYLSIVTITRLNNIILRRAYLDDLLNHTSQEQQPPLAICSPGSGAPPHGFWEAFSRDLFVNSWRLFEAIDFWYELRAADDGYPAMLALCIYACGSTAHCLIKWPQLFPDYASSAKNVAKKSMEMLLTFEKKWSTVSRWVDNLR</sequence>
<dbReference type="CDD" id="cd12148">
    <property type="entry name" value="fungal_TF_MHR"/>
    <property type="match status" value="1"/>
</dbReference>
<feature type="non-terminal residue" evidence="7">
    <location>
        <position position="1"/>
    </location>
</feature>
<dbReference type="SMART" id="SM00906">
    <property type="entry name" value="Fungal_trans"/>
    <property type="match status" value="1"/>
</dbReference>
<keyword evidence="3" id="KW-0805">Transcription regulation</keyword>
<proteinExistence type="predicted"/>
<reference evidence="7" key="1">
    <citation type="journal article" date="2021" name="Nat. Commun.">
        <title>Genetic determinants of endophytism in the Arabidopsis root mycobiome.</title>
        <authorList>
            <person name="Mesny F."/>
            <person name="Miyauchi S."/>
            <person name="Thiergart T."/>
            <person name="Pickel B."/>
            <person name="Atanasova L."/>
            <person name="Karlsson M."/>
            <person name="Huettel B."/>
            <person name="Barry K.W."/>
            <person name="Haridas S."/>
            <person name="Chen C."/>
            <person name="Bauer D."/>
            <person name="Andreopoulos W."/>
            <person name="Pangilinan J."/>
            <person name="LaButti K."/>
            <person name="Riley R."/>
            <person name="Lipzen A."/>
            <person name="Clum A."/>
            <person name="Drula E."/>
            <person name="Henrissat B."/>
            <person name="Kohler A."/>
            <person name="Grigoriev I.V."/>
            <person name="Martin F.M."/>
            <person name="Hacquard S."/>
        </authorList>
    </citation>
    <scope>NUCLEOTIDE SEQUENCE</scope>
    <source>
        <strain evidence="7">MPI-CAGE-CH-0230</strain>
    </source>
</reference>
<evidence type="ECO:0000256" key="1">
    <source>
        <dbReference type="ARBA" id="ARBA00004123"/>
    </source>
</evidence>
<dbReference type="GO" id="GO:0008270">
    <property type="term" value="F:zinc ion binding"/>
    <property type="evidence" value="ECO:0007669"/>
    <property type="project" value="InterPro"/>
</dbReference>
<evidence type="ECO:0000313" key="7">
    <source>
        <dbReference type="EMBL" id="KAH7025681.1"/>
    </source>
</evidence>
<evidence type="ECO:0000313" key="8">
    <source>
        <dbReference type="Proteomes" id="UP000756346"/>
    </source>
</evidence>
<dbReference type="GO" id="GO:0000981">
    <property type="term" value="F:DNA-binding transcription factor activity, RNA polymerase II-specific"/>
    <property type="evidence" value="ECO:0007669"/>
    <property type="project" value="InterPro"/>
</dbReference>
<keyword evidence="8" id="KW-1185">Reference proteome</keyword>
<dbReference type="InterPro" id="IPR050815">
    <property type="entry name" value="TF_fung"/>
</dbReference>
<keyword evidence="5" id="KW-0539">Nucleus</keyword>
<dbReference type="Pfam" id="PF04082">
    <property type="entry name" value="Fungal_trans"/>
    <property type="match status" value="1"/>
</dbReference>
<keyword evidence="4" id="KW-0804">Transcription</keyword>
<dbReference type="GO" id="GO:0005634">
    <property type="term" value="C:nucleus"/>
    <property type="evidence" value="ECO:0007669"/>
    <property type="project" value="UniProtKB-SubCell"/>
</dbReference>
<dbReference type="Proteomes" id="UP000756346">
    <property type="component" value="Unassembled WGS sequence"/>
</dbReference>